<dbReference type="RefSeq" id="WP_055158197.1">
    <property type="nucleotide sequence ID" value="NZ_CYXR01000026.1"/>
</dbReference>
<dbReference type="AlphaFoldDB" id="A0A173UB17"/>
<dbReference type="InterPro" id="IPR011864">
    <property type="entry name" value="Phosphate_PstC"/>
</dbReference>
<comment type="subcellular location">
    <subcellularLocation>
        <location evidence="1 9">Cell membrane</location>
        <topology evidence="1 9">Multi-pass membrane protein</topology>
    </subcellularLocation>
</comment>
<reference evidence="12 13" key="1">
    <citation type="submission" date="2015-09" db="EMBL/GenBank/DDBJ databases">
        <authorList>
            <consortium name="Pathogen Informatics"/>
        </authorList>
    </citation>
    <scope>NUCLEOTIDE SEQUENCE [LARGE SCALE GENOMIC DNA]</scope>
    <source>
        <strain evidence="12 13">2789STDY5834962</strain>
    </source>
</reference>
<protein>
    <recommendedName>
        <fullName evidence="10">Phosphate transport system permease protein</fullName>
    </recommendedName>
</protein>
<keyword evidence="4 10" id="KW-1003">Cell membrane</keyword>
<dbReference type="PANTHER" id="PTHR30425">
    <property type="entry name" value="PHOSPHATE TRANSPORT SYSTEM PERMEASE PROTEIN PST"/>
    <property type="match status" value="1"/>
</dbReference>
<organism evidence="12 13">
    <name type="scientific">Coprococcus comes</name>
    <dbReference type="NCBI Taxonomy" id="410072"/>
    <lineage>
        <taxon>Bacteria</taxon>
        <taxon>Bacillati</taxon>
        <taxon>Bacillota</taxon>
        <taxon>Clostridia</taxon>
        <taxon>Lachnospirales</taxon>
        <taxon>Lachnospiraceae</taxon>
        <taxon>Coprococcus</taxon>
    </lineage>
</organism>
<keyword evidence="8 9" id="KW-0472">Membrane</keyword>
<dbReference type="Gene3D" id="1.10.3720.10">
    <property type="entry name" value="MetI-like"/>
    <property type="match status" value="1"/>
</dbReference>
<evidence type="ECO:0000256" key="2">
    <source>
        <dbReference type="ARBA" id="ARBA00007069"/>
    </source>
</evidence>
<evidence type="ECO:0000256" key="8">
    <source>
        <dbReference type="ARBA" id="ARBA00023136"/>
    </source>
</evidence>
<feature type="transmembrane region" description="Helical" evidence="9">
    <location>
        <begin position="152"/>
        <end position="170"/>
    </location>
</feature>
<evidence type="ECO:0000313" key="12">
    <source>
        <dbReference type="EMBL" id="CUN12263.1"/>
    </source>
</evidence>
<dbReference type="InterPro" id="IPR000515">
    <property type="entry name" value="MetI-like"/>
</dbReference>
<evidence type="ECO:0000256" key="9">
    <source>
        <dbReference type="RuleBase" id="RU363032"/>
    </source>
</evidence>
<evidence type="ECO:0000313" key="13">
    <source>
        <dbReference type="Proteomes" id="UP000095727"/>
    </source>
</evidence>
<comment type="similarity">
    <text evidence="2 10">Belongs to the binding-protein-dependent transport system permease family. CysTW subfamily.</text>
</comment>
<evidence type="ECO:0000256" key="3">
    <source>
        <dbReference type="ARBA" id="ARBA00022448"/>
    </source>
</evidence>
<dbReference type="NCBIfam" id="TIGR02138">
    <property type="entry name" value="phosphate_pstC"/>
    <property type="match status" value="1"/>
</dbReference>
<keyword evidence="5 10" id="KW-0592">Phosphate transport</keyword>
<keyword evidence="3 9" id="KW-0813">Transport</keyword>
<dbReference type="PROSITE" id="PS51257">
    <property type="entry name" value="PROKAR_LIPOPROTEIN"/>
    <property type="match status" value="1"/>
</dbReference>
<evidence type="ECO:0000256" key="1">
    <source>
        <dbReference type="ARBA" id="ARBA00004651"/>
    </source>
</evidence>
<dbReference type="InterPro" id="IPR035906">
    <property type="entry name" value="MetI-like_sf"/>
</dbReference>
<proteinExistence type="inferred from homology"/>
<accession>A0A173UB17</accession>
<comment type="caution">
    <text evidence="10">Lacks conserved residue(s) required for the propagation of feature annotation.</text>
</comment>
<name>A0A173UB17_9FIRM</name>
<dbReference type="Proteomes" id="UP000095727">
    <property type="component" value="Unassembled WGS sequence"/>
</dbReference>
<keyword evidence="6 9" id="KW-0812">Transmembrane</keyword>
<keyword evidence="7 9" id="KW-1133">Transmembrane helix</keyword>
<gene>
    <name evidence="12" type="primary">pstC_2</name>
    <name evidence="12" type="ORF">ERS852574_02843</name>
</gene>
<feature type="transmembrane region" description="Helical" evidence="9">
    <location>
        <begin position="268"/>
        <end position="290"/>
    </location>
</feature>
<dbReference type="PROSITE" id="PS50928">
    <property type="entry name" value="ABC_TM1"/>
    <property type="match status" value="1"/>
</dbReference>
<evidence type="ECO:0000256" key="6">
    <source>
        <dbReference type="ARBA" id="ARBA00022692"/>
    </source>
</evidence>
<dbReference type="EMBL" id="CYXR01000026">
    <property type="protein sequence ID" value="CUN12263.1"/>
    <property type="molecule type" value="Genomic_DNA"/>
</dbReference>
<feature type="transmembrane region" description="Helical" evidence="9">
    <location>
        <begin position="12"/>
        <end position="35"/>
    </location>
</feature>
<feature type="transmembrane region" description="Helical" evidence="9">
    <location>
        <begin position="109"/>
        <end position="132"/>
    </location>
</feature>
<sequence length="297" mass="31875">MKSKAWTEKVMQGVFFIAACTSVLAVSLICIFLFANGIPAIRQIGFVKFITGDIWRPGNELFGIFPMIIGSIYVTAGAIIFGVPIGILTSVFMAMYCPKKIYRPLKAATELLAGIPSVVYGFFGMVIVVPIIRDFGRTLKMMGLVEKSGDGKGILTTSIVLGMMILPTIIGTTESAMRAVPPQYYEGSLALGATQERSIFKVVIPAAKSGVITGIVLGIGRAIGETMAVIMIAGNQPRLVNNILLGVRTLTGNIVIEMGYATGLHREALIATGVVLFVFILIINFSVALLKRRGEHE</sequence>
<dbReference type="PANTHER" id="PTHR30425:SF1">
    <property type="entry name" value="PHOSPHATE TRANSPORT SYSTEM PERMEASE PROTEIN PSTC"/>
    <property type="match status" value="1"/>
</dbReference>
<evidence type="ECO:0000256" key="10">
    <source>
        <dbReference type="RuleBase" id="RU363054"/>
    </source>
</evidence>
<evidence type="ECO:0000256" key="7">
    <source>
        <dbReference type="ARBA" id="ARBA00022989"/>
    </source>
</evidence>
<dbReference type="GO" id="GO:0005315">
    <property type="term" value="F:phosphate transmembrane transporter activity"/>
    <property type="evidence" value="ECO:0007669"/>
    <property type="project" value="InterPro"/>
</dbReference>
<dbReference type="GO" id="GO:0006817">
    <property type="term" value="P:phosphate ion transport"/>
    <property type="evidence" value="ECO:0007669"/>
    <property type="project" value="UniProtKB-KW"/>
</dbReference>
<dbReference type="GO" id="GO:0005886">
    <property type="term" value="C:plasma membrane"/>
    <property type="evidence" value="ECO:0007669"/>
    <property type="project" value="UniProtKB-SubCell"/>
</dbReference>
<dbReference type="CDD" id="cd06261">
    <property type="entry name" value="TM_PBP2"/>
    <property type="match status" value="1"/>
</dbReference>
<dbReference type="InterPro" id="IPR051124">
    <property type="entry name" value="Phosphate_Transport_Permease"/>
</dbReference>
<dbReference type="SUPFAM" id="SSF161098">
    <property type="entry name" value="MetI-like"/>
    <property type="match status" value="1"/>
</dbReference>
<feature type="transmembrane region" description="Helical" evidence="9">
    <location>
        <begin position="64"/>
        <end position="97"/>
    </location>
</feature>
<evidence type="ECO:0000256" key="5">
    <source>
        <dbReference type="ARBA" id="ARBA00022592"/>
    </source>
</evidence>
<evidence type="ECO:0000256" key="4">
    <source>
        <dbReference type="ARBA" id="ARBA00022475"/>
    </source>
</evidence>
<feature type="domain" description="ABC transmembrane type-1" evidence="11">
    <location>
        <begin position="68"/>
        <end position="287"/>
    </location>
</feature>
<dbReference type="Pfam" id="PF00528">
    <property type="entry name" value="BPD_transp_1"/>
    <property type="match status" value="1"/>
</dbReference>
<evidence type="ECO:0000259" key="11">
    <source>
        <dbReference type="PROSITE" id="PS50928"/>
    </source>
</evidence>
<comment type="function">
    <text evidence="10">Part of the binding-protein-dependent transport system for phosphate; probably responsible for the translocation of the substrate across the membrane.</text>
</comment>